<gene>
    <name evidence="2" type="ORF">KMZ29_26200</name>
</gene>
<dbReference type="Proteomes" id="UP000680839">
    <property type="component" value="Chromosome"/>
</dbReference>
<dbReference type="Gene3D" id="3.10.180.10">
    <property type="entry name" value="2,3-Dihydroxybiphenyl 1,2-Dioxygenase, domain 1"/>
    <property type="match status" value="1"/>
</dbReference>
<proteinExistence type="predicted"/>
<evidence type="ECO:0000313" key="2">
    <source>
        <dbReference type="EMBL" id="QWG13119.1"/>
    </source>
</evidence>
<dbReference type="RefSeq" id="WP_215621867.1">
    <property type="nucleotide sequence ID" value="NZ_CP076134.1"/>
</dbReference>
<accession>A0A975NEQ6</accession>
<sequence>MNLAKPRIDIGFATNNAPAALAFWQNEIGLPFEYTQPIRRGYKQHRHDLCGSILKINQVYEPIPDNPPSGYRELLIARDGIAAPKPLVDPDGNRVALVPRGMFGIERIGIRLGVRDLEAHRRFYTEALGLPQGKSDDAGGAMTYLAGDTVLITELASDAPHDASFEGKGWRYITFQVFEVDREHAYVLAHGGLEARAPVTLGTTARISMVRDPDGNWIELSQRASLTGSLEPGIS</sequence>
<evidence type="ECO:0000259" key="1">
    <source>
        <dbReference type="PROSITE" id="PS51819"/>
    </source>
</evidence>
<dbReference type="InterPro" id="IPR029068">
    <property type="entry name" value="Glyas_Bleomycin-R_OHBP_Dase"/>
</dbReference>
<protein>
    <submittedName>
        <fullName evidence="2">VOC family protein</fullName>
    </submittedName>
</protein>
<feature type="domain" description="VOC" evidence="1">
    <location>
        <begin position="104"/>
        <end position="223"/>
    </location>
</feature>
<dbReference type="InterPro" id="IPR037523">
    <property type="entry name" value="VOC_core"/>
</dbReference>
<dbReference type="EMBL" id="CP076134">
    <property type="protein sequence ID" value="QWG13119.1"/>
    <property type="molecule type" value="Genomic_DNA"/>
</dbReference>
<name>A0A975NEQ6_9BRAD</name>
<dbReference type="PROSITE" id="PS51819">
    <property type="entry name" value="VOC"/>
    <property type="match status" value="1"/>
</dbReference>
<dbReference type="AlphaFoldDB" id="A0A975NEQ6"/>
<dbReference type="InterPro" id="IPR004360">
    <property type="entry name" value="Glyas_Fos-R_dOase_dom"/>
</dbReference>
<organism evidence="2 3">
    <name type="scientific">Bradyrhizobium sediminis</name>
    <dbReference type="NCBI Taxonomy" id="2840469"/>
    <lineage>
        <taxon>Bacteria</taxon>
        <taxon>Pseudomonadati</taxon>
        <taxon>Pseudomonadota</taxon>
        <taxon>Alphaproteobacteria</taxon>
        <taxon>Hyphomicrobiales</taxon>
        <taxon>Nitrobacteraceae</taxon>
        <taxon>Bradyrhizobium</taxon>
    </lineage>
</organism>
<dbReference type="SUPFAM" id="SSF54593">
    <property type="entry name" value="Glyoxalase/Bleomycin resistance protein/Dihydroxybiphenyl dioxygenase"/>
    <property type="match status" value="1"/>
</dbReference>
<evidence type="ECO:0000313" key="3">
    <source>
        <dbReference type="Proteomes" id="UP000680839"/>
    </source>
</evidence>
<reference evidence="2" key="1">
    <citation type="submission" date="2021-06" db="EMBL/GenBank/DDBJ databases">
        <title>Bradyrhizobium sp. S2-20-1 Genome sequencing.</title>
        <authorList>
            <person name="Jin L."/>
        </authorList>
    </citation>
    <scope>NUCLEOTIDE SEQUENCE</scope>
    <source>
        <strain evidence="2">S2-20-1</strain>
    </source>
</reference>
<dbReference type="Pfam" id="PF00903">
    <property type="entry name" value="Glyoxalase"/>
    <property type="match status" value="1"/>
</dbReference>